<accession>A0A9P4GKV4</accession>
<feature type="non-terminal residue" evidence="2">
    <location>
        <position position="180"/>
    </location>
</feature>
<dbReference type="GeneID" id="63844661"/>
<evidence type="ECO:0000256" key="1">
    <source>
        <dbReference type="SAM" id="MobiDB-lite"/>
    </source>
</evidence>
<comment type="caution">
    <text evidence="2">The sequence shown here is derived from an EMBL/GenBank/DDBJ whole genome shotgun (WGS) entry which is preliminary data.</text>
</comment>
<feature type="region of interest" description="Disordered" evidence="1">
    <location>
        <begin position="1"/>
        <end position="53"/>
    </location>
</feature>
<organism evidence="2 3">
    <name type="scientific">Cucurbitaria berberidis CBS 394.84</name>
    <dbReference type="NCBI Taxonomy" id="1168544"/>
    <lineage>
        <taxon>Eukaryota</taxon>
        <taxon>Fungi</taxon>
        <taxon>Dikarya</taxon>
        <taxon>Ascomycota</taxon>
        <taxon>Pezizomycotina</taxon>
        <taxon>Dothideomycetes</taxon>
        <taxon>Pleosporomycetidae</taxon>
        <taxon>Pleosporales</taxon>
        <taxon>Pleosporineae</taxon>
        <taxon>Cucurbitariaceae</taxon>
        <taxon>Cucurbitaria</taxon>
    </lineage>
</organism>
<protein>
    <submittedName>
        <fullName evidence="2">Uncharacterized protein</fullName>
    </submittedName>
</protein>
<feature type="compositionally biased region" description="Basic and acidic residues" evidence="1">
    <location>
        <begin position="35"/>
        <end position="53"/>
    </location>
</feature>
<sequence>EIGGLDPNSTSIPPTHNDPPPPYPGSELTGLPTSTEERYVGPPDTRKPDSPKEQLRRCLIEIVAISVNANFDELNSALYDKVTTSHTTSILCDEEREYLLHLSQLVQKLHEKARRNQVNTMLRADKMEVYKAIYEPIRLLDTSLEAHALDLVASYTDIARHPDAESARQHSTLLAHWAQN</sequence>
<keyword evidence="3" id="KW-1185">Reference proteome</keyword>
<proteinExistence type="predicted"/>
<evidence type="ECO:0000313" key="2">
    <source>
        <dbReference type="EMBL" id="KAF1848193.1"/>
    </source>
</evidence>
<dbReference type="AlphaFoldDB" id="A0A9P4GKV4"/>
<feature type="non-terminal residue" evidence="2">
    <location>
        <position position="1"/>
    </location>
</feature>
<dbReference type="OrthoDB" id="3796310at2759"/>
<dbReference type="Proteomes" id="UP000800039">
    <property type="component" value="Unassembled WGS sequence"/>
</dbReference>
<name>A0A9P4GKV4_9PLEO</name>
<dbReference type="EMBL" id="ML976615">
    <property type="protein sequence ID" value="KAF1848193.1"/>
    <property type="molecule type" value="Genomic_DNA"/>
</dbReference>
<gene>
    <name evidence="2" type="ORF">K460DRAFT_254616</name>
</gene>
<reference evidence="2" key="1">
    <citation type="submission" date="2020-01" db="EMBL/GenBank/DDBJ databases">
        <authorList>
            <consortium name="DOE Joint Genome Institute"/>
            <person name="Haridas S."/>
            <person name="Albert R."/>
            <person name="Binder M."/>
            <person name="Bloem J."/>
            <person name="Labutti K."/>
            <person name="Salamov A."/>
            <person name="Andreopoulos B."/>
            <person name="Baker S.E."/>
            <person name="Barry K."/>
            <person name="Bills G."/>
            <person name="Bluhm B.H."/>
            <person name="Cannon C."/>
            <person name="Castanera R."/>
            <person name="Culley D.E."/>
            <person name="Daum C."/>
            <person name="Ezra D."/>
            <person name="Gonzalez J.B."/>
            <person name="Henrissat B."/>
            <person name="Kuo A."/>
            <person name="Liang C."/>
            <person name="Lipzen A."/>
            <person name="Lutzoni F."/>
            <person name="Magnuson J."/>
            <person name="Mondo S."/>
            <person name="Nolan M."/>
            <person name="Ohm R."/>
            <person name="Pangilinan J."/>
            <person name="Park H.-J."/>
            <person name="Ramirez L."/>
            <person name="Alfaro M."/>
            <person name="Sun H."/>
            <person name="Tritt A."/>
            <person name="Yoshinaga Y."/>
            <person name="Zwiers L.-H."/>
            <person name="Turgeon B.G."/>
            <person name="Goodwin S.B."/>
            <person name="Spatafora J.W."/>
            <person name="Crous P.W."/>
            <person name="Grigoriev I.V."/>
        </authorList>
    </citation>
    <scope>NUCLEOTIDE SEQUENCE</scope>
    <source>
        <strain evidence="2">CBS 394.84</strain>
    </source>
</reference>
<evidence type="ECO:0000313" key="3">
    <source>
        <dbReference type="Proteomes" id="UP000800039"/>
    </source>
</evidence>
<dbReference type="RefSeq" id="XP_040790756.1">
    <property type="nucleotide sequence ID" value="XM_040927408.1"/>
</dbReference>